<dbReference type="Pfam" id="PF03734">
    <property type="entry name" value="YkuD"/>
    <property type="match status" value="1"/>
</dbReference>
<dbReference type="PANTHER" id="PTHR30582">
    <property type="entry name" value="L,D-TRANSPEPTIDASE"/>
    <property type="match status" value="1"/>
</dbReference>
<evidence type="ECO:0000313" key="10">
    <source>
        <dbReference type="EMBL" id="SMP58221.1"/>
    </source>
</evidence>
<dbReference type="InterPro" id="IPR005490">
    <property type="entry name" value="LD_TPept_cat_dom"/>
</dbReference>
<keyword evidence="11" id="KW-1185">Reference proteome</keyword>
<evidence type="ECO:0000259" key="8">
    <source>
        <dbReference type="PROSITE" id="PS51782"/>
    </source>
</evidence>
<evidence type="ECO:0000256" key="2">
    <source>
        <dbReference type="ARBA" id="ARBA00005992"/>
    </source>
</evidence>
<keyword evidence="3" id="KW-0808">Transferase</keyword>
<feature type="active site" description="Nucleophile" evidence="7">
    <location>
        <position position="398"/>
    </location>
</feature>
<evidence type="ECO:0000256" key="3">
    <source>
        <dbReference type="ARBA" id="ARBA00022679"/>
    </source>
</evidence>
<dbReference type="InterPro" id="IPR050979">
    <property type="entry name" value="LD-transpeptidase"/>
</dbReference>
<protein>
    <submittedName>
        <fullName evidence="10">LysM domain-containing protein</fullName>
    </submittedName>
</protein>
<keyword evidence="4 7" id="KW-0133">Cell shape</keyword>
<name>A0ABY1Q3J1_9BACT</name>
<dbReference type="InterPro" id="IPR018392">
    <property type="entry name" value="LysM"/>
</dbReference>
<dbReference type="SUPFAM" id="SSF141523">
    <property type="entry name" value="L,D-transpeptidase catalytic domain-like"/>
    <property type="match status" value="1"/>
</dbReference>
<feature type="domain" description="LysM" evidence="8">
    <location>
        <begin position="256"/>
        <end position="300"/>
    </location>
</feature>
<reference evidence="10 11" key="1">
    <citation type="submission" date="2017-05" db="EMBL/GenBank/DDBJ databases">
        <authorList>
            <person name="Varghese N."/>
            <person name="Submissions S."/>
        </authorList>
    </citation>
    <scope>NUCLEOTIDE SEQUENCE [LARGE SCALE GENOMIC DNA]</scope>
    <source>
        <strain evidence="10 11">DSM 25457</strain>
    </source>
</reference>
<accession>A0ABY1Q3J1</accession>
<organism evidence="10 11">
    <name type="scientific">Neorhodopirellula lusitana</name>
    <dbReference type="NCBI Taxonomy" id="445327"/>
    <lineage>
        <taxon>Bacteria</taxon>
        <taxon>Pseudomonadati</taxon>
        <taxon>Planctomycetota</taxon>
        <taxon>Planctomycetia</taxon>
        <taxon>Pirellulales</taxon>
        <taxon>Pirellulaceae</taxon>
        <taxon>Neorhodopirellula</taxon>
    </lineage>
</organism>
<dbReference type="Proteomes" id="UP001158067">
    <property type="component" value="Unassembled WGS sequence"/>
</dbReference>
<dbReference type="InterPro" id="IPR036779">
    <property type="entry name" value="LysM_dom_sf"/>
</dbReference>
<feature type="active site" description="Proton donor/acceptor" evidence="7">
    <location>
        <position position="385"/>
    </location>
</feature>
<evidence type="ECO:0000259" key="9">
    <source>
        <dbReference type="PROSITE" id="PS52029"/>
    </source>
</evidence>
<evidence type="ECO:0000313" key="11">
    <source>
        <dbReference type="Proteomes" id="UP001158067"/>
    </source>
</evidence>
<evidence type="ECO:0000256" key="5">
    <source>
        <dbReference type="ARBA" id="ARBA00022984"/>
    </source>
</evidence>
<dbReference type="Pfam" id="PF01476">
    <property type="entry name" value="LysM"/>
    <property type="match status" value="1"/>
</dbReference>
<comment type="caution">
    <text evidence="10">The sequence shown here is derived from an EMBL/GenBank/DDBJ whole genome shotgun (WGS) entry which is preliminary data.</text>
</comment>
<dbReference type="PROSITE" id="PS52029">
    <property type="entry name" value="LD_TPASE"/>
    <property type="match status" value="1"/>
</dbReference>
<evidence type="ECO:0000256" key="1">
    <source>
        <dbReference type="ARBA" id="ARBA00004752"/>
    </source>
</evidence>
<dbReference type="CDD" id="cd16913">
    <property type="entry name" value="YkuD_like"/>
    <property type="match status" value="1"/>
</dbReference>
<dbReference type="SUPFAM" id="SSF54106">
    <property type="entry name" value="LysM domain"/>
    <property type="match status" value="1"/>
</dbReference>
<comment type="pathway">
    <text evidence="1 7">Cell wall biogenesis; peptidoglycan biosynthesis.</text>
</comment>
<keyword evidence="5 7" id="KW-0573">Peptidoglycan synthesis</keyword>
<dbReference type="EMBL" id="FXUG01000006">
    <property type="protein sequence ID" value="SMP58221.1"/>
    <property type="molecule type" value="Genomic_DNA"/>
</dbReference>
<evidence type="ECO:0000256" key="7">
    <source>
        <dbReference type="PROSITE-ProRule" id="PRU01373"/>
    </source>
</evidence>
<feature type="domain" description="L,D-TPase catalytic" evidence="9">
    <location>
        <begin position="305"/>
        <end position="422"/>
    </location>
</feature>
<dbReference type="Gene3D" id="3.10.350.10">
    <property type="entry name" value="LysM domain"/>
    <property type="match status" value="1"/>
</dbReference>
<dbReference type="PROSITE" id="PS51782">
    <property type="entry name" value="LYSM"/>
    <property type="match status" value="1"/>
</dbReference>
<evidence type="ECO:0000256" key="6">
    <source>
        <dbReference type="ARBA" id="ARBA00023316"/>
    </source>
</evidence>
<dbReference type="InterPro" id="IPR038063">
    <property type="entry name" value="Transpep_catalytic_dom"/>
</dbReference>
<proteinExistence type="inferred from homology"/>
<dbReference type="SMART" id="SM00257">
    <property type="entry name" value="LysM"/>
    <property type="match status" value="1"/>
</dbReference>
<dbReference type="CDD" id="cd00118">
    <property type="entry name" value="LysM"/>
    <property type="match status" value="1"/>
</dbReference>
<sequence length="422" mass="44734">MQTLKTAAIVVLLMTVIYGAYVSMTTPPDPLPPSVQSMLVESGIDEFPDDFADFGIDSGVPEGLQGVGTDTLAQAETALVDPMAALENTGGVDFASVDQTFADVPANLGNALADDPANSFRMSDQDASRMAGQAARLPEVGMTSGTMITPDPNQNYQSTGSEFELPDPTTAALSSQGAAPLAPVRNSSDVAAAGLANAISTADRQYQSDRRREALATLSLFYETPNLTSDQREQLLIRLDPLAREVIYSPEHLLESPHRVGPNETLMDVAEKYDVPWQLLANINGVSDPVTVLPGTDLKVLRGPFRADVDLTNQELTLFLGDLYAGRFPVGIGSDPVPRAGAYTIQEKNSAKTYYDMSGNPVPPGNARNPYGSMWIDLGGGLSLHGSPSADRATDQGCISIAGSYSRDVFGILSEGSSVTIR</sequence>
<keyword evidence="6 7" id="KW-0961">Cell wall biogenesis/degradation</keyword>
<dbReference type="Gene3D" id="2.40.440.10">
    <property type="entry name" value="L,D-transpeptidase catalytic domain-like"/>
    <property type="match status" value="1"/>
</dbReference>
<gene>
    <name evidence="10" type="ORF">SAMN06265222_10620</name>
</gene>
<evidence type="ECO:0000256" key="4">
    <source>
        <dbReference type="ARBA" id="ARBA00022960"/>
    </source>
</evidence>
<comment type="similarity">
    <text evidence="2">Belongs to the YkuD family.</text>
</comment>